<feature type="non-terminal residue" evidence="1">
    <location>
        <position position="79"/>
    </location>
</feature>
<dbReference type="EMBL" id="CAXIEN010000003">
    <property type="protein sequence ID" value="CAL1261703.1"/>
    <property type="molecule type" value="Genomic_DNA"/>
</dbReference>
<keyword evidence="2" id="KW-1185">Reference proteome</keyword>
<organism evidence="1 2">
    <name type="scientific">Larinioides sclopetarius</name>
    <dbReference type="NCBI Taxonomy" id="280406"/>
    <lineage>
        <taxon>Eukaryota</taxon>
        <taxon>Metazoa</taxon>
        <taxon>Ecdysozoa</taxon>
        <taxon>Arthropoda</taxon>
        <taxon>Chelicerata</taxon>
        <taxon>Arachnida</taxon>
        <taxon>Araneae</taxon>
        <taxon>Araneomorphae</taxon>
        <taxon>Entelegynae</taxon>
        <taxon>Araneoidea</taxon>
        <taxon>Araneidae</taxon>
        <taxon>Larinioides</taxon>
    </lineage>
</organism>
<dbReference type="Proteomes" id="UP001497382">
    <property type="component" value="Unassembled WGS sequence"/>
</dbReference>
<sequence>MSNKSAFLEFFATSHSLKYKLFPFIFYFPTVLLKSTPPGVYEQKRGEVRNLRTFNEQSAENRQFAIHLRQQAWKNAINY</sequence>
<accession>A0AAV1YS37</accession>
<evidence type="ECO:0000313" key="2">
    <source>
        <dbReference type="Proteomes" id="UP001497382"/>
    </source>
</evidence>
<reference evidence="1 2" key="1">
    <citation type="submission" date="2024-04" db="EMBL/GenBank/DDBJ databases">
        <authorList>
            <person name="Rising A."/>
            <person name="Reimegard J."/>
            <person name="Sonavane S."/>
            <person name="Akerstrom W."/>
            <person name="Nylinder S."/>
            <person name="Hedman E."/>
            <person name="Kallberg Y."/>
        </authorList>
    </citation>
    <scope>NUCLEOTIDE SEQUENCE [LARGE SCALE GENOMIC DNA]</scope>
</reference>
<dbReference type="AlphaFoldDB" id="A0AAV1YS37"/>
<gene>
    <name evidence="1" type="ORF">LARSCL_LOCUS565</name>
</gene>
<name>A0AAV1YS37_9ARAC</name>
<evidence type="ECO:0000313" key="1">
    <source>
        <dbReference type="EMBL" id="CAL1261703.1"/>
    </source>
</evidence>
<proteinExistence type="predicted"/>
<comment type="caution">
    <text evidence="1">The sequence shown here is derived from an EMBL/GenBank/DDBJ whole genome shotgun (WGS) entry which is preliminary data.</text>
</comment>
<protein>
    <submittedName>
        <fullName evidence="1">Uncharacterized protein</fullName>
    </submittedName>
</protein>